<name>A0A9Q3Q712_9BASI</name>
<dbReference type="Proteomes" id="UP000765509">
    <property type="component" value="Unassembled WGS sequence"/>
</dbReference>
<reference evidence="1" key="1">
    <citation type="submission" date="2021-03" db="EMBL/GenBank/DDBJ databases">
        <title>Draft genome sequence of rust myrtle Austropuccinia psidii MF-1, a brazilian biotype.</title>
        <authorList>
            <person name="Quecine M.C."/>
            <person name="Pachon D.M.R."/>
            <person name="Bonatelli M.L."/>
            <person name="Correr F.H."/>
            <person name="Franceschini L.M."/>
            <person name="Leite T.F."/>
            <person name="Margarido G.R.A."/>
            <person name="Almeida C.A."/>
            <person name="Ferrarezi J.A."/>
            <person name="Labate C.A."/>
        </authorList>
    </citation>
    <scope>NUCLEOTIDE SEQUENCE</scope>
    <source>
        <strain evidence="1">MF-1</strain>
    </source>
</reference>
<protein>
    <submittedName>
        <fullName evidence="1">Uncharacterized protein</fullName>
    </submittedName>
</protein>
<organism evidence="1 2">
    <name type="scientific">Austropuccinia psidii MF-1</name>
    <dbReference type="NCBI Taxonomy" id="1389203"/>
    <lineage>
        <taxon>Eukaryota</taxon>
        <taxon>Fungi</taxon>
        <taxon>Dikarya</taxon>
        <taxon>Basidiomycota</taxon>
        <taxon>Pucciniomycotina</taxon>
        <taxon>Pucciniomycetes</taxon>
        <taxon>Pucciniales</taxon>
        <taxon>Sphaerophragmiaceae</taxon>
        <taxon>Austropuccinia</taxon>
    </lineage>
</organism>
<sequence>MPVQDSSNSHANPDACAGSQQFKQFLMPGKASNNSHGNPYACAGSDDARNSLRLCRLLTIHMQILTLVKVPNNSNNSIHD</sequence>
<dbReference type="EMBL" id="AVOT02128306">
    <property type="protein sequence ID" value="MBW0587793.1"/>
    <property type="molecule type" value="Genomic_DNA"/>
</dbReference>
<comment type="caution">
    <text evidence="1">The sequence shown here is derived from an EMBL/GenBank/DDBJ whole genome shotgun (WGS) entry which is preliminary data.</text>
</comment>
<evidence type="ECO:0000313" key="2">
    <source>
        <dbReference type="Proteomes" id="UP000765509"/>
    </source>
</evidence>
<keyword evidence="2" id="KW-1185">Reference proteome</keyword>
<dbReference type="AlphaFoldDB" id="A0A9Q3Q712"/>
<accession>A0A9Q3Q712</accession>
<gene>
    <name evidence="1" type="ORF">O181_127508</name>
</gene>
<evidence type="ECO:0000313" key="1">
    <source>
        <dbReference type="EMBL" id="MBW0587793.1"/>
    </source>
</evidence>
<proteinExistence type="predicted"/>